<protein>
    <recommendedName>
        <fullName evidence="1">3-keto-alpha-glucoside-1,2-lyase/3-keto-2-hydroxy-glucal hydratase domain-containing protein</fullName>
    </recommendedName>
</protein>
<evidence type="ECO:0000313" key="3">
    <source>
        <dbReference type="Proteomes" id="UP000192796"/>
    </source>
</evidence>
<dbReference type="Proteomes" id="UP000192796">
    <property type="component" value="Unassembled WGS sequence"/>
</dbReference>
<comment type="caution">
    <text evidence="2">The sequence shown here is derived from an EMBL/GenBank/DDBJ whole genome shotgun (WGS) entry which is preliminary data.</text>
</comment>
<dbReference type="AlphaFoldDB" id="A0A1V9FX74"/>
<dbReference type="STRING" id="1703345.A3860_26630"/>
<evidence type="ECO:0000259" key="1">
    <source>
        <dbReference type="Pfam" id="PF06439"/>
    </source>
</evidence>
<organism evidence="2 3">
    <name type="scientific">Niastella vici</name>
    <dbReference type="NCBI Taxonomy" id="1703345"/>
    <lineage>
        <taxon>Bacteria</taxon>
        <taxon>Pseudomonadati</taxon>
        <taxon>Bacteroidota</taxon>
        <taxon>Chitinophagia</taxon>
        <taxon>Chitinophagales</taxon>
        <taxon>Chitinophagaceae</taxon>
        <taxon>Niastella</taxon>
    </lineage>
</organism>
<dbReference type="InterPro" id="IPR010496">
    <property type="entry name" value="AL/BT2_dom"/>
</dbReference>
<accession>A0A1V9FX74</accession>
<dbReference type="OrthoDB" id="929868at2"/>
<dbReference type="Gene3D" id="2.60.120.560">
    <property type="entry name" value="Exo-inulinase, domain 1"/>
    <property type="match status" value="1"/>
</dbReference>
<gene>
    <name evidence="2" type="ORF">A3860_26630</name>
</gene>
<evidence type="ECO:0000313" key="2">
    <source>
        <dbReference type="EMBL" id="OQP62888.1"/>
    </source>
</evidence>
<dbReference type="Pfam" id="PF06439">
    <property type="entry name" value="3keto-disac_hyd"/>
    <property type="match status" value="1"/>
</dbReference>
<keyword evidence="3" id="KW-1185">Reference proteome</keyword>
<reference evidence="2 3" key="1">
    <citation type="submission" date="2016-03" db="EMBL/GenBank/DDBJ databases">
        <title>Niastella vici sp. nov., isolated from farmland soil.</title>
        <authorList>
            <person name="Chen L."/>
            <person name="Wang D."/>
            <person name="Yang S."/>
            <person name="Wang G."/>
        </authorList>
    </citation>
    <scope>NUCLEOTIDE SEQUENCE [LARGE SCALE GENOMIC DNA]</scope>
    <source>
        <strain evidence="2 3">DJ57</strain>
    </source>
</reference>
<name>A0A1V9FX74_9BACT</name>
<dbReference type="GO" id="GO:0016787">
    <property type="term" value="F:hydrolase activity"/>
    <property type="evidence" value="ECO:0007669"/>
    <property type="project" value="InterPro"/>
</dbReference>
<proteinExistence type="predicted"/>
<sequence>MACHKKDTFQLKVHGRSHVFLLNTFFLLLVFHPFSAAAQPDTTLKNTLPAAGKMKNDKPSGKGWEDLLISGNNWEFEPAFWQLKDHLLIGTIGKEKEHHYSYTKKPYKDYELNVLIKMVGDDDANSGVCVRINPTNWDNAPGYQVDMGKGYWGSLWEERRGNMVQKFPDTLVSKIVKKNDWNHYYIIAKGHHIQAWLNGVKTIDIVHDAGFSEGRIGFQLCHMHNPTAVEVKSLYIREIE</sequence>
<dbReference type="EMBL" id="LVYD01000048">
    <property type="protein sequence ID" value="OQP62888.1"/>
    <property type="molecule type" value="Genomic_DNA"/>
</dbReference>
<dbReference type="RefSeq" id="WP_081148321.1">
    <property type="nucleotide sequence ID" value="NZ_LVYD01000048.1"/>
</dbReference>
<feature type="domain" description="3-keto-alpha-glucoside-1,2-lyase/3-keto-2-hydroxy-glucal hydratase" evidence="1">
    <location>
        <begin position="73"/>
        <end position="236"/>
    </location>
</feature>